<keyword evidence="1" id="KW-0521">NADP</keyword>
<dbReference type="InParanoid" id="A0A251V7U9"/>
<dbReference type="STRING" id="4232.A0A251V7U9"/>
<dbReference type="Gramene" id="mRNA:HanXRQr2_Chr03g0108741">
    <property type="protein sequence ID" value="mRNA:HanXRQr2_Chr03g0108741"/>
    <property type="gene ID" value="HanXRQr2_Chr03g0108741"/>
</dbReference>
<protein>
    <submittedName>
        <fullName evidence="7">Oxidoreductase</fullName>
        <ecNumber evidence="7">1.1.1.-</ecNumber>
    </submittedName>
    <submittedName>
        <fullName evidence="8">Putative D-isomer specific 2-hydroxyacid dehydrogenase family protein</fullName>
    </submittedName>
</protein>
<dbReference type="EC" id="1.1.1.-" evidence="7"/>
<dbReference type="EMBL" id="MNCJ02000318">
    <property type="protein sequence ID" value="KAF5814233.1"/>
    <property type="molecule type" value="Genomic_DNA"/>
</dbReference>
<gene>
    <name evidence="8" type="ORF">HannXRQ_Chr03g0076601</name>
    <name evidence="7" type="ORF">HanXRQr2_Chr03g0108741</name>
</gene>
<reference evidence="7 9" key="1">
    <citation type="journal article" date="2017" name="Nature">
        <title>The sunflower genome provides insights into oil metabolism, flowering and Asterid evolution.</title>
        <authorList>
            <person name="Badouin H."/>
            <person name="Gouzy J."/>
            <person name="Grassa C.J."/>
            <person name="Murat F."/>
            <person name="Staton S.E."/>
            <person name="Cottret L."/>
            <person name="Lelandais-Briere C."/>
            <person name="Owens G.L."/>
            <person name="Carrere S."/>
            <person name="Mayjonade B."/>
            <person name="Legrand L."/>
            <person name="Gill N."/>
            <person name="Kane N.C."/>
            <person name="Bowers J.E."/>
            <person name="Hubner S."/>
            <person name="Bellec A."/>
            <person name="Berard A."/>
            <person name="Berges H."/>
            <person name="Blanchet N."/>
            <person name="Boniface M.C."/>
            <person name="Brunel D."/>
            <person name="Catrice O."/>
            <person name="Chaidir N."/>
            <person name="Claudel C."/>
            <person name="Donnadieu C."/>
            <person name="Faraut T."/>
            <person name="Fievet G."/>
            <person name="Helmstetter N."/>
            <person name="King M."/>
            <person name="Knapp S.J."/>
            <person name="Lai Z."/>
            <person name="Le Paslier M.C."/>
            <person name="Lippi Y."/>
            <person name="Lorenzon L."/>
            <person name="Mandel J.R."/>
            <person name="Marage G."/>
            <person name="Marchand G."/>
            <person name="Marquand E."/>
            <person name="Bret-Mestries E."/>
            <person name="Morien E."/>
            <person name="Nambeesan S."/>
            <person name="Nguyen T."/>
            <person name="Pegot-Espagnet P."/>
            <person name="Pouilly N."/>
            <person name="Raftis F."/>
            <person name="Sallet E."/>
            <person name="Schiex T."/>
            <person name="Thomas J."/>
            <person name="Vandecasteele C."/>
            <person name="Vares D."/>
            <person name="Vear F."/>
            <person name="Vautrin S."/>
            <person name="Crespi M."/>
            <person name="Mangin B."/>
            <person name="Burke J.M."/>
            <person name="Salse J."/>
            <person name="Munos S."/>
            <person name="Vincourt P."/>
            <person name="Rieseberg L.H."/>
            <person name="Langlade N.B."/>
        </authorList>
    </citation>
    <scope>NUCLEOTIDE SEQUENCE [LARGE SCALE GENOMIC DNA]</scope>
    <source>
        <strain evidence="9">cv. SF193</strain>
        <tissue evidence="7">Leaves</tissue>
    </source>
</reference>
<dbReference type="SUPFAM" id="SSF52283">
    <property type="entry name" value="Formate/glycerate dehydrogenase catalytic domain-like"/>
    <property type="match status" value="1"/>
</dbReference>
<keyword evidence="2 4" id="KW-0560">Oxidoreductase</keyword>
<dbReference type="GO" id="GO:0051287">
    <property type="term" value="F:NAD binding"/>
    <property type="evidence" value="ECO:0007669"/>
    <property type="project" value="InterPro"/>
</dbReference>
<keyword evidence="9" id="KW-1185">Reference proteome</keyword>
<dbReference type="GO" id="GO:0030267">
    <property type="term" value="F:glyoxylate reductase (NADPH) activity"/>
    <property type="evidence" value="ECO:0000318"/>
    <property type="project" value="GO_Central"/>
</dbReference>
<feature type="domain" description="D-isomer specific 2-hydroxyacid dehydrogenase catalytic" evidence="5">
    <location>
        <begin position="46"/>
        <end position="314"/>
    </location>
</feature>
<organism evidence="8 9">
    <name type="scientific">Helianthus annuus</name>
    <name type="common">Common sunflower</name>
    <dbReference type="NCBI Taxonomy" id="4232"/>
    <lineage>
        <taxon>Eukaryota</taxon>
        <taxon>Viridiplantae</taxon>
        <taxon>Streptophyta</taxon>
        <taxon>Embryophyta</taxon>
        <taxon>Tracheophyta</taxon>
        <taxon>Spermatophyta</taxon>
        <taxon>Magnoliopsida</taxon>
        <taxon>eudicotyledons</taxon>
        <taxon>Gunneridae</taxon>
        <taxon>Pentapetalae</taxon>
        <taxon>asterids</taxon>
        <taxon>campanulids</taxon>
        <taxon>Asterales</taxon>
        <taxon>Asteraceae</taxon>
        <taxon>Asteroideae</taxon>
        <taxon>Heliantheae alliance</taxon>
        <taxon>Heliantheae</taxon>
        <taxon>Helianthus</taxon>
    </lineage>
</organism>
<dbReference type="GO" id="GO:0005829">
    <property type="term" value="C:cytosol"/>
    <property type="evidence" value="ECO:0000318"/>
    <property type="project" value="GO_Central"/>
</dbReference>
<feature type="domain" description="D-isomer specific 2-hydroxyacid dehydrogenase NAD-binding" evidence="6">
    <location>
        <begin position="110"/>
        <end position="283"/>
    </location>
</feature>
<evidence type="ECO:0000259" key="6">
    <source>
        <dbReference type="Pfam" id="PF02826"/>
    </source>
</evidence>
<evidence type="ECO:0000256" key="1">
    <source>
        <dbReference type="ARBA" id="ARBA00022857"/>
    </source>
</evidence>
<keyword evidence="3" id="KW-0520">NAD</keyword>
<dbReference type="InterPro" id="IPR006140">
    <property type="entry name" value="D-isomer_DH_NAD-bd"/>
</dbReference>
<accession>A0A251V7U9</accession>
<dbReference type="OMA" id="IPYYPFD"/>
<comment type="similarity">
    <text evidence="4">Belongs to the D-isomer specific 2-hydroxyacid dehydrogenase family.</text>
</comment>
<sequence>MADDNNLPAVIIHRLSDFQHPLPWPKHTIFNPIESSDPLYPVHRASARVLIVIPPSPLKAEHLDQYPSVECVVGTSAGVDHIDLAECRARNIRVTGAGSAFAEDGADYAIGLLLDVLRRVSAAHRFVRAGLWPVKDHFPLGNKLGEKRVGIVGLGNIGTLVAKRLEPFGCTIAYTSRNKKPQIPYAYYPTVLDLATNSDSLIICCALSNKTRHIINRDVLTALGKKGVIVNIGRGALVDEKELVKFLVEGELGGAGLDVFENEPEVPKELYMLDNVVLSPHRAVATPESFNNVMEVVIANITAFFLNKPLLSEIDLNDWC</sequence>
<dbReference type="FunFam" id="3.40.50.720:FF:000213">
    <property type="entry name" value="Putative 2-hydroxyacid dehydrogenase"/>
    <property type="match status" value="1"/>
</dbReference>
<evidence type="ECO:0000256" key="2">
    <source>
        <dbReference type="ARBA" id="ARBA00023002"/>
    </source>
</evidence>
<reference evidence="7" key="3">
    <citation type="submission" date="2020-06" db="EMBL/GenBank/DDBJ databases">
        <title>Helianthus annuus Genome sequencing and assembly Release 2.</title>
        <authorList>
            <person name="Gouzy J."/>
            <person name="Langlade N."/>
            <person name="Munos S."/>
        </authorList>
    </citation>
    <scope>NUCLEOTIDE SEQUENCE</scope>
    <source>
        <tissue evidence="7">Leaves</tissue>
    </source>
</reference>
<dbReference type="InterPro" id="IPR036291">
    <property type="entry name" value="NAD(P)-bd_dom_sf"/>
</dbReference>
<evidence type="ECO:0000256" key="4">
    <source>
        <dbReference type="RuleBase" id="RU003719"/>
    </source>
</evidence>
<evidence type="ECO:0000259" key="5">
    <source>
        <dbReference type="Pfam" id="PF00389"/>
    </source>
</evidence>
<name>A0A251V7U9_HELAN</name>
<dbReference type="EMBL" id="CM007892">
    <property type="protein sequence ID" value="OTG31524.1"/>
    <property type="molecule type" value="Genomic_DNA"/>
</dbReference>
<dbReference type="AlphaFoldDB" id="A0A251V7U9"/>
<evidence type="ECO:0000313" key="7">
    <source>
        <dbReference type="EMBL" id="KAF5814233.1"/>
    </source>
</evidence>
<dbReference type="GO" id="GO:0016618">
    <property type="term" value="F:hydroxypyruvate reductase [NAD(P)H] activity"/>
    <property type="evidence" value="ECO:0000318"/>
    <property type="project" value="GO_Central"/>
</dbReference>
<dbReference type="PANTHER" id="PTHR10996:SF268">
    <property type="entry name" value="GLYOXYLATE_HYDROXYPYRUVATE REDUCTASE HPR3"/>
    <property type="match status" value="1"/>
</dbReference>
<evidence type="ECO:0000313" key="9">
    <source>
        <dbReference type="Proteomes" id="UP000215914"/>
    </source>
</evidence>
<dbReference type="Proteomes" id="UP000215914">
    <property type="component" value="Chromosome 3"/>
</dbReference>
<dbReference type="Gene3D" id="3.40.50.720">
    <property type="entry name" value="NAD(P)-binding Rossmann-like Domain"/>
    <property type="match status" value="2"/>
</dbReference>
<dbReference type="CDD" id="cd12156">
    <property type="entry name" value="HPPR"/>
    <property type="match status" value="1"/>
</dbReference>
<dbReference type="InterPro" id="IPR050223">
    <property type="entry name" value="D-isomer_2-hydroxyacid_DH"/>
</dbReference>
<dbReference type="PANTHER" id="PTHR10996">
    <property type="entry name" value="2-HYDROXYACID DEHYDROGENASE-RELATED"/>
    <property type="match status" value="1"/>
</dbReference>
<evidence type="ECO:0000313" key="8">
    <source>
        <dbReference type="EMBL" id="OTG31524.1"/>
    </source>
</evidence>
<dbReference type="SUPFAM" id="SSF51735">
    <property type="entry name" value="NAD(P)-binding Rossmann-fold domains"/>
    <property type="match status" value="1"/>
</dbReference>
<reference evidence="8" key="2">
    <citation type="submission" date="2017-02" db="EMBL/GenBank/DDBJ databases">
        <title>Sunflower complete genome.</title>
        <authorList>
            <person name="Langlade N."/>
            <person name="Munos S."/>
        </authorList>
    </citation>
    <scope>NUCLEOTIDE SEQUENCE [LARGE SCALE GENOMIC DNA]</scope>
    <source>
        <tissue evidence="8">Leaves</tissue>
    </source>
</reference>
<dbReference type="FunCoup" id="A0A251V7U9">
    <property type="interactions" value="1992"/>
</dbReference>
<evidence type="ECO:0000256" key="3">
    <source>
        <dbReference type="ARBA" id="ARBA00023027"/>
    </source>
</evidence>
<dbReference type="Pfam" id="PF00389">
    <property type="entry name" value="2-Hacid_dh"/>
    <property type="match status" value="1"/>
</dbReference>
<dbReference type="Pfam" id="PF02826">
    <property type="entry name" value="2-Hacid_dh_C"/>
    <property type="match status" value="1"/>
</dbReference>
<dbReference type="InterPro" id="IPR006139">
    <property type="entry name" value="D-isomer_2_OHA_DH_cat_dom"/>
</dbReference>
<proteinExistence type="inferred from homology"/>